<keyword evidence="4" id="KW-0106">Calcium</keyword>
<dbReference type="PANTHER" id="PTHR42693:SF53">
    <property type="entry name" value="ENDO-4-O-SULFATASE"/>
    <property type="match status" value="1"/>
</dbReference>
<comment type="caution">
    <text evidence="6">The sequence shown here is derived from an EMBL/GenBank/DDBJ whole genome shotgun (WGS) entry which is preliminary data.</text>
</comment>
<dbReference type="InterPro" id="IPR050738">
    <property type="entry name" value="Sulfatase"/>
</dbReference>
<organism evidence="6">
    <name type="scientific">marine sediment metagenome</name>
    <dbReference type="NCBI Taxonomy" id="412755"/>
    <lineage>
        <taxon>unclassified sequences</taxon>
        <taxon>metagenomes</taxon>
        <taxon>ecological metagenomes</taxon>
    </lineage>
</organism>
<reference evidence="6" key="1">
    <citation type="journal article" date="2014" name="Front. Microbiol.">
        <title>High frequency of phylogenetically diverse reductive dehalogenase-homologous genes in deep subseafloor sedimentary metagenomes.</title>
        <authorList>
            <person name="Kawai M."/>
            <person name="Futagami T."/>
            <person name="Toyoda A."/>
            <person name="Takaki Y."/>
            <person name="Nishi S."/>
            <person name="Hori S."/>
            <person name="Arai W."/>
            <person name="Tsubouchi T."/>
            <person name="Morono Y."/>
            <person name="Uchiyama I."/>
            <person name="Ito T."/>
            <person name="Fujiyama A."/>
            <person name="Inagaki F."/>
            <person name="Takami H."/>
        </authorList>
    </citation>
    <scope>NUCLEOTIDE SEQUENCE</scope>
    <source>
        <strain evidence="6">Expedition CK06-06</strain>
    </source>
</reference>
<evidence type="ECO:0000259" key="5">
    <source>
        <dbReference type="Pfam" id="PF00884"/>
    </source>
</evidence>
<name>X1K0M0_9ZZZZ</name>
<dbReference type="InterPro" id="IPR024607">
    <property type="entry name" value="Sulfatase_CS"/>
</dbReference>
<gene>
    <name evidence="6" type="ORF">S03H2_72437</name>
</gene>
<proteinExistence type="inferred from homology"/>
<dbReference type="SUPFAM" id="SSF53649">
    <property type="entry name" value="Alkaline phosphatase-like"/>
    <property type="match status" value="1"/>
</dbReference>
<evidence type="ECO:0000256" key="1">
    <source>
        <dbReference type="ARBA" id="ARBA00008779"/>
    </source>
</evidence>
<evidence type="ECO:0000256" key="4">
    <source>
        <dbReference type="ARBA" id="ARBA00022837"/>
    </source>
</evidence>
<keyword evidence="3" id="KW-0378">Hydrolase</keyword>
<dbReference type="GO" id="GO:0046872">
    <property type="term" value="F:metal ion binding"/>
    <property type="evidence" value="ECO:0007669"/>
    <property type="project" value="UniProtKB-KW"/>
</dbReference>
<keyword evidence="2" id="KW-0479">Metal-binding</keyword>
<protein>
    <recommendedName>
        <fullName evidence="5">Sulfatase N-terminal domain-containing protein</fullName>
    </recommendedName>
</protein>
<sequence>RGLCNLALRETTIGDLLKRAGYATGYVGKWHNGGVRKEFHPNARGFDEFAGFRSGWQD</sequence>
<dbReference type="InterPro" id="IPR017850">
    <property type="entry name" value="Alkaline_phosphatase_core_sf"/>
</dbReference>
<evidence type="ECO:0000256" key="3">
    <source>
        <dbReference type="ARBA" id="ARBA00022801"/>
    </source>
</evidence>
<feature type="non-terminal residue" evidence="6">
    <location>
        <position position="58"/>
    </location>
</feature>
<accession>X1K0M0</accession>
<evidence type="ECO:0000256" key="2">
    <source>
        <dbReference type="ARBA" id="ARBA00022723"/>
    </source>
</evidence>
<dbReference type="GO" id="GO:0004065">
    <property type="term" value="F:arylsulfatase activity"/>
    <property type="evidence" value="ECO:0007669"/>
    <property type="project" value="TreeGrafter"/>
</dbReference>
<dbReference type="Gene3D" id="3.40.720.10">
    <property type="entry name" value="Alkaline Phosphatase, subunit A"/>
    <property type="match status" value="1"/>
</dbReference>
<dbReference type="InterPro" id="IPR000917">
    <property type="entry name" value="Sulfatase_N"/>
</dbReference>
<evidence type="ECO:0000313" key="6">
    <source>
        <dbReference type="EMBL" id="GAI00547.1"/>
    </source>
</evidence>
<feature type="non-terminal residue" evidence="6">
    <location>
        <position position="1"/>
    </location>
</feature>
<dbReference type="AlphaFoldDB" id="X1K0M0"/>
<dbReference type="Pfam" id="PF00884">
    <property type="entry name" value="Sulfatase"/>
    <property type="match status" value="1"/>
</dbReference>
<dbReference type="PROSITE" id="PS00149">
    <property type="entry name" value="SULFATASE_2"/>
    <property type="match status" value="1"/>
</dbReference>
<feature type="domain" description="Sulfatase N-terminal" evidence="5">
    <location>
        <begin position="6"/>
        <end position="53"/>
    </location>
</feature>
<comment type="similarity">
    <text evidence="1">Belongs to the sulfatase family.</text>
</comment>
<dbReference type="EMBL" id="BARU01048973">
    <property type="protein sequence ID" value="GAI00547.1"/>
    <property type="molecule type" value="Genomic_DNA"/>
</dbReference>
<dbReference type="PANTHER" id="PTHR42693">
    <property type="entry name" value="ARYLSULFATASE FAMILY MEMBER"/>
    <property type="match status" value="1"/>
</dbReference>